<accession>A0A8T2IIT2</accession>
<protein>
    <submittedName>
        <fullName evidence="1">Uncharacterized protein</fullName>
    </submittedName>
</protein>
<gene>
    <name evidence="1" type="ORF">GDO86_019479</name>
</gene>
<dbReference type="Proteomes" id="UP000812440">
    <property type="component" value="Unassembled WGS sequence"/>
</dbReference>
<comment type="caution">
    <text evidence="1">The sequence shown here is derived from an EMBL/GenBank/DDBJ whole genome shotgun (WGS) entry which is preliminary data.</text>
</comment>
<evidence type="ECO:0000313" key="1">
    <source>
        <dbReference type="EMBL" id="KAG8431064.1"/>
    </source>
</evidence>
<keyword evidence="2" id="KW-1185">Reference proteome</keyword>
<dbReference type="EMBL" id="JAACNH010000387">
    <property type="protein sequence ID" value="KAG8431064.1"/>
    <property type="molecule type" value="Genomic_DNA"/>
</dbReference>
<organism evidence="1 2">
    <name type="scientific">Hymenochirus boettgeri</name>
    <name type="common">Congo dwarf clawed frog</name>
    <dbReference type="NCBI Taxonomy" id="247094"/>
    <lineage>
        <taxon>Eukaryota</taxon>
        <taxon>Metazoa</taxon>
        <taxon>Chordata</taxon>
        <taxon>Craniata</taxon>
        <taxon>Vertebrata</taxon>
        <taxon>Euteleostomi</taxon>
        <taxon>Amphibia</taxon>
        <taxon>Batrachia</taxon>
        <taxon>Anura</taxon>
        <taxon>Pipoidea</taxon>
        <taxon>Pipidae</taxon>
        <taxon>Pipinae</taxon>
        <taxon>Hymenochirus</taxon>
    </lineage>
</organism>
<proteinExistence type="predicted"/>
<sequence>MVQSCVYAGGKVIFIWGTLQWSCVFPYGGPDDAPFIKLNHFSKDGTTLGDGGGICKGNFLCGLNSIPAVRALIQIPLFNIVRKERTVFLCIRVHSSLWGWGRSFQCTVTLL</sequence>
<name>A0A8T2IIT2_9PIPI</name>
<evidence type="ECO:0000313" key="2">
    <source>
        <dbReference type="Proteomes" id="UP000812440"/>
    </source>
</evidence>
<reference evidence="1" key="1">
    <citation type="thesis" date="2020" institute="ProQuest LLC" country="789 East Eisenhower Parkway, Ann Arbor, MI, USA">
        <title>Comparative Genomics and Chromosome Evolution.</title>
        <authorList>
            <person name="Mudd A.B."/>
        </authorList>
    </citation>
    <scope>NUCLEOTIDE SEQUENCE</scope>
    <source>
        <strain evidence="1">Female2</strain>
        <tissue evidence="1">Blood</tissue>
    </source>
</reference>
<dbReference type="AlphaFoldDB" id="A0A8T2IIT2"/>